<dbReference type="InterPro" id="IPR008984">
    <property type="entry name" value="SMAD_FHA_dom_sf"/>
</dbReference>
<dbReference type="InterPro" id="IPR036420">
    <property type="entry name" value="BRCT_dom_sf"/>
</dbReference>
<dbReference type="OrthoDB" id="552194at2759"/>
<evidence type="ECO:0008006" key="14">
    <source>
        <dbReference type="Google" id="ProtNLM"/>
    </source>
</evidence>
<dbReference type="SUPFAM" id="SSF52113">
    <property type="entry name" value="BRCT domain"/>
    <property type="match status" value="1"/>
</dbReference>
<keyword evidence="7" id="KW-0131">Cell cycle</keyword>
<sequence>MVWGLFPVDPLPGENKYYFSNKGTYKVGRKGCDIIVNKDKTVSRIHAEIVIDEMIYLEKVKKHSDVASKVRIRDCSKYGTFIGNKLTSKVKVHEFPSKETMLNDGDLVSFGTGSAVYRFSFVPLVFFICSPDKSRASQLITKNISAIGAGITRNWSATCSHVLVEDSNPLKEGLVDAIVAKKPFVKSSWVELIAGNSVLADIPSCDFHAPTLMFDGAPVKVVTPEIRENCLKIYNFILDSIDMYKLKDKLQSLLEASGAKVSSIETFCPNSQGMEEEGNQKTVLVIPVKPTSSQYFPDPSLSRVNEMDLVAAAISGHLDPSLVISPPVHITSSCPTDEIVVADSDAETGSDTESDHDTIPVCILESDDDEENKETTTIHAIKSVENNKKHEIKSMEDDHERVNSYVTAKSIKHDGDEIPDNNSSVKQLEGGQSKRVNSYVTAKSIKHDGDEIPDSNSSVVKLKGGQSKMLGVKASIKTSNRSETDNSESGNSDIIYSQALIIRDYDIRASVNPTTNGVPDFKRFRKTTVPSGNSFSSLVPFSKFPYRESDYDNEEVVESLNEEKKRKQMEARAEDLFNDEKKKRIRAVGSLHGVFARA</sequence>
<evidence type="ECO:0000256" key="2">
    <source>
        <dbReference type="ARBA" id="ARBA00004286"/>
    </source>
</evidence>
<dbReference type="Proteomes" id="UP000595140">
    <property type="component" value="Unassembled WGS sequence"/>
</dbReference>
<dbReference type="CDD" id="cd22667">
    <property type="entry name" value="FHA_NBN"/>
    <property type="match status" value="1"/>
</dbReference>
<evidence type="ECO:0000256" key="9">
    <source>
        <dbReference type="SAM" id="MobiDB-lite"/>
    </source>
</evidence>
<keyword evidence="3" id="KW-0158">Chromosome</keyword>
<dbReference type="Pfam" id="PF00498">
    <property type="entry name" value="FHA"/>
    <property type="match status" value="1"/>
</dbReference>
<evidence type="ECO:0000256" key="6">
    <source>
        <dbReference type="ARBA" id="ARBA00023242"/>
    </source>
</evidence>
<name>A0A484LG46_9ASTE</name>
<reference evidence="12 13" key="1">
    <citation type="submission" date="2018-04" db="EMBL/GenBank/DDBJ databases">
        <authorList>
            <person name="Vogel A."/>
        </authorList>
    </citation>
    <scope>NUCLEOTIDE SEQUENCE [LARGE SCALE GENOMIC DNA]</scope>
</reference>
<feature type="domain" description="BRCT" evidence="11">
    <location>
        <begin position="121"/>
        <end position="190"/>
    </location>
</feature>
<dbReference type="PANTHER" id="PTHR12162">
    <property type="entry name" value="NIBRIN-RELATED"/>
    <property type="match status" value="1"/>
</dbReference>
<dbReference type="EMBL" id="OOIL02001451">
    <property type="protein sequence ID" value="VFQ75515.1"/>
    <property type="molecule type" value="Genomic_DNA"/>
</dbReference>
<dbReference type="AlphaFoldDB" id="A0A484LG46"/>
<dbReference type="InterPro" id="IPR001357">
    <property type="entry name" value="BRCT_dom"/>
</dbReference>
<dbReference type="GO" id="GO:0000724">
    <property type="term" value="P:double-strand break repair via homologous recombination"/>
    <property type="evidence" value="ECO:0007669"/>
    <property type="project" value="TreeGrafter"/>
</dbReference>
<gene>
    <name evidence="12" type="ORF">CCAM_LOCUS17291</name>
</gene>
<dbReference type="Gene3D" id="2.60.200.20">
    <property type="match status" value="1"/>
</dbReference>
<evidence type="ECO:0000256" key="7">
    <source>
        <dbReference type="ARBA" id="ARBA00023306"/>
    </source>
</evidence>
<keyword evidence="4" id="KW-0227">DNA damage</keyword>
<evidence type="ECO:0000313" key="12">
    <source>
        <dbReference type="EMBL" id="VFQ75515.1"/>
    </source>
</evidence>
<proteinExistence type="inferred from homology"/>
<dbReference type="GO" id="GO:0007095">
    <property type="term" value="P:mitotic G2 DNA damage checkpoint signaling"/>
    <property type="evidence" value="ECO:0007669"/>
    <property type="project" value="InterPro"/>
</dbReference>
<comment type="subcellular location">
    <subcellularLocation>
        <location evidence="2">Chromosome</location>
    </subcellularLocation>
    <subcellularLocation>
        <location evidence="1">Nucleus</location>
    </subcellularLocation>
</comment>
<dbReference type="FunFam" id="2.60.200.20:FF:000017">
    <property type="entry name" value="Nibrin"/>
    <property type="match status" value="1"/>
</dbReference>
<feature type="region of interest" description="Disordered" evidence="9">
    <location>
        <begin position="411"/>
        <end position="435"/>
    </location>
</feature>
<evidence type="ECO:0000256" key="4">
    <source>
        <dbReference type="ARBA" id="ARBA00022763"/>
    </source>
</evidence>
<evidence type="ECO:0000259" key="10">
    <source>
        <dbReference type="PROSITE" id="PS50006"/>
    </source>
</evidence>
<dbReference type="SUPFAM" id="SSF49879">
    <property type="entry name" value="SMAD/FHA domain"/>
    <property type="match status" value="1"/>
</dbReference>
<comment type="similarity">
    <text evidence="8">Belongs to the Nibrin family.</text>
</comment>
<dbReference type="GO" id="GO:0030870">
    <property type="term" value="C:Mre11 complex"/>
    <property type="evidence" value="ECO:0007669"/>
    <property type="project" value="InterPro"/>
</dbReference>
<evidence type="ECO:0000256" key="1">
    <source>
        <dbReference type="ARBA" id="ARBA00004123"/>
    </source>
</evidence>
<dbReference type="PROSITE" id="PS50172">
    <property type="entry name" value="BRCT"/>
    <property type="match status" value="1"/>
</dbReference>
<keyword evidence="6" id="KW-0539">Nucleus</keyword>
<keyword evidence="13" id="KW-1185">Reference proteome</keyword>
<dbReference type="GO" id="GO:0005694">
    <property type="term" value="C:chromosome"/>
    <property type="evidence" value="ECO:0007669"/>
    <property type="project" value="UniProtKB-SubCell"/>
</dbReference>
<keyword evidence="5" id="KW-0234">DNA repair</keyword>
<dbReference type="InterPro" id="IPR000253">
    <property type="entry name" value="FHA_dom"/>
</dbReference>
<organism evidence="12 13">
    <name type="scientific">Cuscuta campestris</name>
    <dbReference type="NCBI Taxonomy" id="132261"/>
    <lineage>
        <taxon>Eukaryota</taxon>
        <taxon>Viridiplantae</taxon>
        <taxon>Streptophyta</taxon>
        <taxon>Embryophyta</taxon>
        <taxon>Tracheophyta</taxon>
        <taxon>Spermatophyta</taxon>
        <taxon>Magnoliopsida</taxon>
        <taxon>eudicotyledons</taxon>
        <taxon>Gunneridae</taxon>
        <taxon>Pentapetalae</taxon>
        <taxon>asterids</taxon>
        <taxon>lamiids</taxon>
        <taxon>Solanales</taxon>
        <taxon>Convolvulaceae</taxon>
        <taxon>Cuscuteae</taxon>
        <taxon>Cuscuta</taxon>
        <taxon>Cuscuta subgen. Grammica</taxon>
        <taxon>Cuscuta sect. Cleistogrammica</taxon>
    </lineage>
</organism>
<dbReference type="PANTHER" id="PTHR12162:SF0">
    <property type="entry name" value="NIBRIN"/>
    <property type="match status" value="1"/>
</dbReference>
<dbReference type="SMART" id="SM00240">
    <property type="entry name" value="FHA"/>
    <property type="match status" value="1"/>
</dbReference>
<protein>
    <recommendedName>
        <fullName evidence="14">FHA domain-containing protein</fullName>
    </recommendedName>
</protein>
<evidence type="ECO:0000256" key="8">
    <source>
        <dbReference type="ARBA" id="ARBA00044757"/>
    </source>
</evidence>
<evidence type="ECO:0000256" key="3">
    <source>
        <dbReference type="ARBA" id="ARBA00022454"/>
    </source>
</evidence>
<dbReference type="GO" id="GO:0003684">
    <property type="term" value="F:damaged DNA binding"/>
    <property type="evidence" value="ECO:0007669"/>
    <property type="project" value="TreeGrafter"/>
</dbReference>
<evidence type="ECO:0000313" key="13">
    <source>
        <dbReference type="Proteomes" id="UP000595140"/>
    </source>
</evidence>
<dbReference type="InterPro" id="IPR040227">
    <property type="entry name" value="Nibrin-rel"/>
</dbReference>
<evidence type="ECO:0000256" key="5">
    <source>
        <dbReference type="ARBA" id="ARBA00023204"/>
    </source>
</evidence>
<feature type="domain" description="FHA" evidence="10">
    <location>
        <begin position="25"/>
        <end position="87"/>
    </location>
</feature>
<evidence type="ECO:0000259" key="11">
    <source>
        <dbReference type="PROSITE" id="PS50172"/>
    </source>
</evidence>
<dbReference type="PROSITE" id="PS50006">
    <property type="entry name" value="FHA_DOMAIN"/>
    <property type="match status" value="1"/>
</dbReference>
<dbReference type="CDD" id="cd00027">
    <property type="entry name" value="BRCT"/>
    <property type="match status" value="1"/>
</dbReference>
<accession>A0A484LG46</accession>